<gene>
    <name evidence="3" type="primary">THOC1</name>
</gene>
<dbReference type="SUPFAM" id="SSF47986">
    <property type="entry name" value="DEATH domain"/>
    <property type="match status" value="1"/>
</dbReference>
<dbReference type="PANTHER" id="PTHR13265">
    <property type="entry name" value="THO COMPLEX SUBUNIT 1"/>
    <property type="match status" value="1"/>
</dbReference>
<organism evidence="3 4">
    <name type="scientific">Amphiprion ocellaris</name>
    <name type="common">Clown anemonefish</name>
    <dbReference type="NCBI Taxonomy" id="80972"/>
    <lineage>
        <taxon>Eukaryota</taxon>
        <taxon>Metazoa</taxon>
        <taxon>Chordata</taxon>
        <taxon>Craniata</taxon>
        <taxon>Vertebrata</taxon>
        <taxon>Euteleostomi</taxon>
        <taxon>Actinopterygii</taxon>
        <taxon>Neopterygii</taxon>
        <taxon>Teleostei</taxon>
        <taxon>Neoteleostei</taxon>
        <taxon>Acanthomorphata</taxon>
        <taxon>Ovalentaria</taxon>
        <taxon>Pomacentridae</taxon>
        <taxon>Amphiprion</taxon>
    </lineage>
</organism>
<sequence length="648" mass="74238">MSPSLFNFVDAKDKFTVRNHNAAFRIQNTCNYILYIVTKMIASETEKKTTLDQALRGVLGDLIVRDYCDDYLSLIYLSIDAVTEGICSATTPFVLLGDVLDCLPLDLCDKIFSFVEENVSTWKSNSFYTAGKNYLLRMCNDLLRRLSKSQNTVFCGRIQLFLARLFPLSEKSGLNLQSQFNLDNITVFNKNEQESTLGQKVACEDGMEVEEGEMGEDDAPAPCSIPIDYNLYRKFWTLQDYFRNPVQCFDKFSWMTFLKYSDETLAVFKSFKLDDMQASKRKLEELRASGGEHVYFAKFLTSEKLMDLQLSDSNFRRHILLQYLILFQYLKGQVKFKSSSCVLNDDQTAWIEETTKLVYQLLREIPPDGDKFATMVEHILNTEENWNSWKNEGCPSFVKERYSSVIPTRKRQAPEDFLGKGPDRKIFMGNDELTRLWNLNQDNMEACKSDSRSFMPSLDEFFAEAIEQADPANMVEEEYKVVRNPNYGWRALRLLSRRSPHFFQPTNQKFKSLADYLDSMVSKLAKELPDIPSEEIKTGEEDDDDNGDNLLKDSNDSPSIQSKLVTNQQMDDIAAKLGAQWKMLASHLEMKASELREIETDSEDVDMQAKLLLVSWQDREGAQATVENLVTALNSAGFSQIADSLSEA</sequence>
<dbReference type="GO" id="GO:0000445">
    <property type="term" value="C:THO complex part of transcription export complex"/>
    <property type="evidence" value="ECO:0007669"/>
    <property type="project" value="TreeGrafter"/>
</dbReference>
<dbReference type="AlphaFoldDB" id="A0AAQ5ZRN1"/>
<proteinExistence type="predicted"/>
<dbReference type="InterPro" id="IPR011029">
    <property type="entry name" value="DEATH-like_dom_sf"/>
</dbReference>
<evidence type="ECO:0000259" key="2">
    <source>
        <dbReference type="PROSITE" id="PS50017"/>
    </source>
</evidence>
<dbReference type="Gene3D" id="1.10.533.10">
    <property type="entry name" value="Death Domain, Fas"/>
    <property type="match status" value="1"/>
</dbReference>
<dbReference type="SMART" id="SM00005">
    <property type="entry name" value="DEATH"/>
    <property type="match status" value="1"/>
</dbReference>
<dbReference type="GeneTree" id="ENSGT00390000016232"/>
<dbReference type="Proteomes" id="UP001501940">
    <property type="component" value="Chromosome 10"/>
</dbReference>
<accession>A0AAQ5ZRN1</accession>
<reference evidence="3" key="2">
    <citation type="submission" date="2025-08" db="UniProtKB">
        <authorList>
            <consortium name="Ensembl"/>
        </authorList>
    </citation>
    <scope>IDENTIFICATION</scope>
</reference>
<name>A0AAQ5ZRN1_AMPOC</name>
<dbReference type="PANTHER" id="PTHR13265:SF2">
    <property type="entry name" value="THO COMPLEX SUBUNIT 1"/>
    <property type="match status" value="1"/>
</dbReference>
<dbReference type="Pfam" id="PF00531">
    <property type="entry name" value="Death"/>
    <property type="match status" value="1"/>
</dbReference>
<dbReference type="PROSITE" id="PS50017">
    <property type="entry name" value="DEATH_DOMAIN"/>
    <property type="match status" value="1"/>
</dbReference>
<dbReference type="Pfam" id="PF11957">
    <property type="entry name" value="efThoc1"/>
    <property type="match status" value="1"/>
</dbReference>
<dbReference type="GO" id="GO:0006406">
    <property type="term" value="P:mRNA export from nucleus"/>
    <property type="evidence" value="ECO:0007669"/>
    <property type="project" value="TreeGrafter"/>
</dbReference>
<evidence type="ECO:0000313" key="4">
    <source>
        <dbReference type="Proteomes" id="UP001501940"/>
    </source>
</evidence>
<feature type="region of interest" description="Disordered" evidence="1">
    <location>
        <begin position="531"/>
        <end position="560"/>
    </location>
</feature>
<dbReference type="InterPro" id="IPR021861">
    <property type="entry name" value="THO_THOC1"/>
</dbReference>
<evidence type="ECO:0000256" key="1">
    <source>
        <dbReference type="SAM" id="MobiDB-lite"/>
    </source>
</evidence>
<evidence type="ECO:0000313" key="3">
    <source>
        <dbReference type="Ensembl" id="ENSAOCP00000067759.1"/>
    </source>
</evidence>
<dbReference type="FunFam" id="1.10.533.10:FF:000108">
    <property type="entry name" value="THO complex 1"/>
    <property type="match status" value="1"/>
</dbReference>
<reference evidence="3" key="3">
    <citation type="submission" date="2025-09" db="UniProtKB">
        <authorList>
            <consortium name="Ensembl"/>
        </authorList>
    </citation>
    <scope>IDENTIFICATION</scope>
</reference>
<dbReference type="Ensembl" id="ENSAOCT00000063903.1">
    <property type="protein sequence ID" value="ENSAOCP00000067759.1"/>
    <property type="gene ID" value="ENSAOCG00000008391.2"/>
</dbReference>
<dbReference type="GO" id="GO:0007165">
    <property type="term" value="P:signal transduction"/>
    <property type="evidence" value="ECO:0007669"/>
    <property type="project" value="InterPro"/>
</dbReference>
<protein>
    <recommendedName>
        <fullName evidence="2">Death domain-containing protein</fullName>
    </recommendedName>
</protein>
<reference evidence="3 4" key="1">
    <citation type="submission" date="2022-01" db="EMBL/GenBank/DDBJ databases">
        <title>A chromosome-scale genome assembly of the false clownfish, Amphiprion ocellaris.</title>
        <authorList>
            <person name="Ryu T."/>
        </authorList>
    </citation>
    <scope>NUCLEOTIDE SEQUENCE [LARGE SCALE GENOMIC DNA]</scope>
</reference>
<dbReference type="InterPro" id="IPR000488">
    <property type="entry name" value="Death_dom"/>
</dbReference>
<keyword evidence="4" id="KW-1185">Reference proteome</keyword>
<feature type="domain" description="Death" evidence="2">
    <location>
        <begin position="566"/>
        <end position="648"/>
    </location>
</feature>